<dbReference type="EMBL" id="CM034388">
    <property type="protein sequence ID" value="KAJ0183395.1"/>
    <property type="molecule type" value="Genomic_DNA"/>
</dbReference>
<proteinExistence type="predicted"/>
<organism evidence="1 2">
    <name type="scientific">Dendrolimus kikuchii</name>
    <dbReference type="NCBI Taxonomy" id="765133"/>
    <lineage>
        <taxon>Eukaryota</taxon>
        <taxon>Metazoa</taxon>
        <taxon>Ecdysozoa</taxon>
        <taxon>Arthropoda</taxon>
        <taxon>Hexapoda</taxon>
        <taxon>Insecta</taxon>
        <taxon>Pterygota</taxon>
        <taxon>Neoptera</taxon>
        <taxon>Endopterygota</taxon>
        <taxon>Lepidoptera</taxon>
        <taxon>Glossata</taxon>
        <taxon>Ditrysia</taxon>
        <taxon>Bombycoidea</taxon>
        <taxon>Lasiocampidae</taxon>
        <taxon>Dendrolimus</taxon>
    </lineage>
</organism>
<sequence length="239" mass="26818">MKALLSIVFVFCFKEAAASNPLDEITACRKGDLECSTKTGKILMGVIVNGNEDLDIQRNDPIHQDSVEMDISTLKYKLRDVSTYGFTTCSVETAEITETFFNIDLLCKNFTVFGQYEINGTLLSLPLRGKGDFRVFGLDYGLKWKMLLKQAAGKDGKTHLAIKNFTFLADLKGTFEIYLGNLFDGQKELTDQFNKLMSENGKAAANEVQGPVFEANLKSFAKHLNKCFKYIPMDKILKE</sequence>
<evidence type="ECO:0000313" key="1">
    <source>
        <dbReference type="EMBL" id="KAJ0183395.1"/>
    </source>
</evidence>
<dbReference type="Proteomes" id="UP000824533">
    <property type="component" value="Linkage Group LG02"/>
</dbReference>
<evidence type="ECO:0000313" key="2">
    <source>
        <dbReference type="Proteomes" id="UP000824533"/>
    </source>
</evidence>
<comment type="caution">
    <text evidence="1">The sequence shown here is derived from an EMBL/GenBank/DDBJ whole genome shotgun (WGS) entry which is preliminary data.</text>
</comment>
<accession>A0ACC1DHS0</accession>
<gene>
    <name evidence="1" type="ORF">K1T71_001371</name>
</gene>
<keyword evidence="2" id="KW-1185">Reference proteome</keyword>
<protein>
    <submittedName>
        <fullName evidence="1">Uncharacterized protein</fullName>
    </submittedName>
</protein>
<reference evidence="1 2" key="1">
    <citation type="journal article" date="2021" name="Front. Genet.">
        <title>Chromosome-Level Genome Assembly Reveals Significant Gene Expansion in the Toll and IMD Signaling Pathways of Dendrolimus kikuchii.</title>
        <authorList>
            <person name="Zhou J."/>
            <person name="Wu P."/>
            <person name="Xiong Z."/>
            <person name="Liu N."/>
            <person name="Zhao N."/>
            <person name="Ji M."/>
            <person name="Qiu Y."/>
            <person name="Yang B."/>
        </authorList>
    </citation>
    <scope>NUCLEOTIDE SEQUENCE [LARGE SCALE GENOMIC DNA]</scope>
    <source>
        <strain evidence="1">Ann1</strain>
    </source>
</reference>
<name>A0ACC1DHS0_9NEOP</name>